<sequence length="308" mass="34461">MKKTLFFLAAVCIAVVSCTKDKTDYEAEIDKVITEHTVFKEAAVIRSEGYDIRIEALNGTFYNGYNEIRVKITNSQTNEKANVSSVTYIPIRTNADGSEISCPHQYNLVYRAEDDYFSGHSVFTSESGADGSWTLYMSFTVGSQTHLVEDNISVQKQPNKNLNMTSFIGKDNEQYFIALVSPQKPKVAENELVAGIYKFNQPTSPPSGNFPDPSQFSYTAVRGYTLQLDPRMPEPSMGNHSSPNNKDLTQYEDGLYRGIVNYTMTGNWTLNFIMLNQNGRILKGAEVPTDFTPGVEGVKSELHLDILF</sequence>
<proteinExistence type="predicted"/>
<organism evidence="1 2">
    <name type="scientific">Sphingobacterium alkalisoli</name>
    <dbReference type="NCBI Taxonomy" id="1874115"/>
    <lineage>
        <taxon>Bacteria</taxon>
        <taxon>Pseudomonadati</taxon>
        <taxon>Bacteroidota</taxon>
        <taxon>Sphingobacteriia</taxon>
        <taxon>Sphingobacteriales</taxon>
        <taxon>Sphingobacteriaceae</taxon>
        <taxon>Sphingobacterium</taxon>
    </lineage>
</organism>
<accession>A0A4U0GR21</accession>
<keyword evidence="2" id="KW-1185">Reference proteome</keyword>
<dbReference type="EMBL" id="SUKA01000009">
    <property type="protein sequence ID" value="TJY61401.1"/>
    <property type="molecule type" value="Genomic_DNA"/>
</dbReference>
<dbReference type="PROSITE" id="PS51257">
    <property type="entry name" value="PROKAR_LIPOPROTEIN"/>
    <property type="match status" value="1"/>
</dbReference>
<dbReference type="Proteomes" id="UP000309872">
    <property type="component" value="Unassembled WGS sequence"/>
</dbReference>
<reference evidence="1 2" key="1">
    <citation type="submission" date="2019-04" db="EMBL/GenBank/DDBJ databases">
        <title>Sphingobacterium olei sp. nov., isolated from oil-contaminated soil.</title>
        <authorList>
            <person name="Liu B."/>
        </authorList>
    </citation>
    <scope>NUCLEOTIDE SEQUENCE [LARGE SCALE GENOMIC DNA]</scope>
    <source>
        <strain evidence="1 2">Y3L14</strain>
    </source>
</reference>
<dbReference type="AlphaFoldDB" id="A0A4U0GR21"/>
<evidence type="ECO:0000313" key="1">
    <source>
        <dbReference type="EMBL" id="TJY61401.1"/>
    </source>
</evidence>
<protein>
    <recommendedName>
        <fullName evidence="3">YtkA-like domain-containing protein</fullName>
    </recommendedName>
</protein>
<evidence type="ECO:0008006" key="3">
    <source>
        <dbReference type="Google" id="ProtNLM"/>
    </source>
</evidence>
<comment type="caution">
    <text evidence="1">The sequence shown here is derived from an EMBL/GenBank/DDBJ whole genome shotgun (WGS) entry which is preliminary data.</text>
</comment>
<gene>
    <name evidence="1" type="ORF">FAZ19_21095</name>
</gene>
<evidence type="ECO:0000313" key="2">
    <source>
        <dbReference type="Proteomes" id="UP000309872"/>
    </source>
</evidence>
<name>A0A4U0GR21_9SPHI</name>
<dbReference type="RefSeq" id="WP_136822755.1">
    <property type="nucleotide sequence ID" value="NZ_BMJX01000009.1"/>
</dbReference>
<dbReference type="OrthoDB" id="1065544at2"/>